<dbReference type="Gene3D" id="3.30.70.270">
    <property type="match status" value="1"/>
</dbReference>
<sequence>MSNDASKRELKEPALVKNRTVSLEHDMLKKIHSATPHILQALSQGTLLRSLFNRAEANLKALLSHSYCLFITCDKHCANWYLPQQDSTNRVLLNRHGRLTSIPQAVITFAASLSCPMRYFEGIRQASDWNVWSSFFADNAFEEVAMTSAVDHHGTVYLALVFQKQAHRLEESLIELALCHHTALIRAIFEREKADFLLLEENYRDPSTGLLRRHSFDNSFNIVLKDSRRQFQRAAVFSIRLLSSSKVDEGELKTLVDVIRDTVRDNDLVARYDEHELVMGIRIQHHSDAEVVAEKILTSLNLAKFQKNTLINGGVAIGIAFYPEHSSLRSLHQAALLAAGVLGRHSGYRLEFHGEYYETSAAFY</sequence>
<organism evidence="2 3">
    <name type="scientific">Marinomonas hwangdonensis</name>
    <dbReference type="NCBI Taxonomy" id="1053647"/>
    <lineage>
        <taxon>Bacteria</taxon>
        <taxon>Pseudomonadati</taxon>
        <taxon>Pseudomonadota</taxon>
        <taxon>Gammaproteobacteria</taxon>
        <taxon>Oceanospirillales</taxon>
        <taxon>Oceanospirillaceae</taxon>
        <taxon>Marinomonas</taxon>
    </lineage>
</organism>
<dbReference type="InterPro" id="IPR043128">
    <property type="entry name" value="Rev_trsase/Diguanyl_cyclase"/>
</dbReference>
<dbReference type="AlphaFoldDB" id="A0A3M8Q3K0"/>
<keyword evidence="3" id="KW-1185">Reference proteome</keyword>
<reference evidence="2 3" key="1">
    <citation type="journal article" date="2012" name="Int. J. Syst. Evol. Microbiol.">
        <title>Marinomonas hwangdonensis sp. nov., isolated from seawater.</title>
        <authorList>
            <person name="Jung Y.T."/>
            <person name="Oh T.K."/>
            <person name="Yoon J.H."/>
        </authorList>
    </citation>
    <scope>NUCLEOTIDE SEQUENCE [LARGE SCALE GENOMIC DNA]</scope>
    <source>
        <strain evidence="2 3">HDW-15</strain>
    </source>
</reference>
<name>A0A3M8Q3K0_9GAMM</name>
<evidence type="ECO:0000259" key="1">
    <source>
        <dbReference type="SMART" id="SM00267"/>
    </source>
</evidence>
<comment type="caution">
    <text evidence="2">The sequence shown here is derived from an EMBL/GenBank/DDBJ whole genome shotgun (WGS) entry which is preliminary data.</text>
</comment>
<protein>
    <submittedName>
        <fullName evidence="2">GGDEF domain-containing protein</fullName>
    </submittedName>
</protein>
<dbReference type="Pfam" id="PF00990">
    <property type="entry name" value="GGDEF"/>
    <property type="match status" value="1"/>
</dbReference>
<gene>
    <name evidence="2" type="ORF">EBI00_09935</name>
</gene>
<dbReference type="SUPFAM" id="SSF55073">
    <property type="entry name" value="Nucleotide cyclase"/>
    <property type="match status" value="1"/>
</dbReference>
<dbReference type="InterPro" id="IPR000160">
    <property type="entry name" value="GGDEF_dom"/>
</dbReference>
<dbReference type="InterPro" id="IPR029787">
    <property type="entry name" value="Nucleotide_cyclase"/>
</dbReference>
<dbReference type="EMBL" id="RIZG01000005">
    <property type="protein sequence ID" value="RNF50616.1"/>
    <property type="molecule type" value="Genomic_DNA"/>
</dbReference>
<accession>A0A3M8Q3K0</accession>
<feature type="domain" description="GGDEF" evidence="1">
    <location>
        <begin position="191"/>
        <end position="353"/>
    </location>
</feature>
<evidence type="ECO:0000313" key="2">
    <source>
        <dbReference type="EMBL" id="RNF50616.1"/>
    </source>
</evidence>
<dbReference type="OrthoDB" id="6097672at2"/>
<proteinExistence type="predicted"/>
<evidence type="ECO:0000313" key="3">
    <source>
        <dbReference type="Proteomes" id="UP000280507"/>
    </source>
</evidence>
<dbReference type="Proteomes" id="UP000280507">
    <property type="component" value="Unassembled WGS sequence"/>
</dbReference>
<dbReference type="SMART" id="SM00267">
    <property type="entry name" value="GGDEF"/>
    <property type="match status" value="1"/>
</dbReference>